<dbReference type="RefSeq" id="WP_256045957.1">
    <property type="nucleotide sequence ID" value="NZ_CP064002.1"/>
</dbReference>
<reference evidence="1 2" key="1">
    <citation type="submission" date="2024-12" db="EMBL/GenBank/DDBJ databases">
        <authorList>
            <person name="Alaofin S."/>
            <person name="Velasco D."/>
            <person name="Li D."/>
            <person name="Baldwin T."/>
            <person name="Liu Z."/>
            <person name="Schachterle J.K."/>
        </authorList>
    </citation>
    <scope>NUCLEOTIDE SEQUENCE [LARGE SCALE GENOMIC DNA]</scope>
    <source>
        <strain evidence="1 2">B1</strain>
    </source>
</reference>
<evidence type="ECO:0000313" key="1">
    <source>
        <dbReference type="EMBL" id="MFN6508021.1"/>
    </source>
</evidence>
<dbReference type="EMBL" id="JBKAMQ010000002">
    <property type="protein sequence ID" value="MFN6508021.1"/>
    <property type="molecule type" value="Genomic_DNA"/>
</dbReference>
<accession>A0ABW9KYR1</accession>
<name>A0ABW9KYR1_XANCT</name>
<organism evidence="1 2">
    <name type="scientific">Xanthomonas translucens pv. translucens</name>
    <dbReference type="NCBI Taxonomy" id="134875"/>
    <lineage>
        <taxon>Bacteria</taxon>
        <taxon>Pseudomonadati</taxon>
        <taxon>Pseudomonadota</taxon>
        <taxon>Gammaproteobacteria</taxon>
        <taxon>Lysobacterales</taxon>
        <taxon>Lysobacteraceae</taxon>
        <taxon>Xanthomonas</taxon>
        <taxon>Xanthomonas translucens group</taxon>
    </lineage>
</organism>
<dbReference type="GeneID" id="79676468"/>
<evidence type="ECO:0000313" key="2">
    <source>
        <dbReference type="Proteomes" id="UP001635788"/>
    </source>
</evidence>
<gene>
    <name evidence="1" type="ORF">ACK3FC_12535</name>
</gene>
<dbReference type="Proteomes" id="UP001635788">
    <property type="component" value="Unassembled WGS sequence"/>
</dbReference>
<protein>
    <submittedName>
        <fullName evidence="1">Uncharacterized protein</fullName>
    </submittedName>
</protein>
<proteinExistence type="predicted"/>
<keyword evidence="2" id="KW-1185">Reference proteome</keyword>
<sequence>MAHLADYGVQLHGEVGIDIAWAMPRAHAIKKCRSFSRDRVYG</sequence>
<comment type="caution">
    <text evidence="1">The sequence shown here is derived from an EMBL/GenBank/DDBJ whole genome shotgun (WGS) entry which is preliminary data.</text>
</comment>